<protein>
    <submittedName>
        <fullName evidence="3">DUF262 domain-containing protein</fullName>
    </submittedName>
</protein>
<sequence length="808" mass="92064">MKGHVVSILTPFDAAQRYLVIPVYQRNYDWTAKQCERLFEDVEECVRKGGEDKHFFGSIVGNAEDSFTWVVIDGQQRLTTFSLFLLALIHASEAGDIEVKDPKFGQRLMQSFLQVRDGEDFKFKLKPVKDDQDSYQKLFGPEEFFNEKSSVTANYRYFRKRLRETQYDAETLWNKGMCNLEVMQLELERNDDPQRIFESLNSTGLALKESDKIRNLILMGLPQHTQTEVYEKYWNEMEKNVAFWTDGFIRWYLVAQTAKTPKESNVFEEFKAFLKRTNLSSVEVAKDLHRFSILMKELDSASTGYKQVDQQLRRANLLLGDVTRPFLWLVYRDLKSGVISPEDFTRVIRIVETYIFRRAVVSVPSNALNKIFANAYGELRKLRKHNEDYSNILAYMLHDRGHSGRLPSDDEFAEAFKTRDTYRMRTNYRAYMFESLESADSKDIAGIAQNLANGNLSVEHIMPQTLTKQWRSDLGEGAEDIHKVWRNRVGNLTVTGYNSEYSNQSFEHKLTIKAGFKDSPYTLNSYVKTQNSWGLKQLEERTDALATRALEVWAYPETSFEPVKEALKFEPMGEDNVFTNRKVAAVEVEGTKTPVRTWQDVTVVVLRALLEFNREGVLTAASSTGNLSTNDVEKSGTAGKGWKTIDPALAVFLHNSTDQKLTTLRKVCSAAGYDPDDVLFYLRSEKTADAPEQNDSEPESPFASLLALIPLVEEVEGSDLQLDETTEIRAELVEAVSTFPVDNPLAVLDGQDLASFLASRQASEISNDQALGCLALLRQSETMFGPMLWHQKLLDGTIGKLLAALERA</sequence>
<evidence type="ECO:0000259" key="1">
    <source>
        <dbReference type="Pfam" id="PF03235"/>
    </source>
</evidence>
<evidence type="ECO:0000313" key="4">
    <source>
        <dbReference type="Proteomes" id="UP000312032"/>
    </source>
</evidence>
<dbReference type="OrthoDB" id="9798761at2"/>
<keyword evidence="4" id="KW-1185">Reference proteome</keyword>
<feature type="domain" description="GmrSD restriction endonucleases N-terminal" evidence="1">
    <location>
        <begin position="16"/>
        <end position="217"/>
    </location>
</feature>
<reference evidence="3 4" key="1">
    <citation type="submission" date="2019-06" db="EMBL/GenBank/DDBJ databases">
        <authorList>
            <person name="Li J."/>
        </authorList>
    </citation>
    <scope>NUCLEOTIDE SEQUENCE [LARGE SCALE GENOMIC DNA]</scope>
    <source>
        <strain evidence="3 4">LMG 28165</strain>
    </source>
</reference>
<dbReference type="PANTHER" id="PTHR35149:SF2">
    <property type="entry name" value="DUF262 DOMAIN-CONTAINING PROTEIN"/>
    <property type="match status" value="1"/>
</dbReference>
<dbReference type="Proteomes" id="UP000312032">
    <property type="component" value="Unassembled WGS sequence"/>
</dbReference>
<dbReference type="RefSeq" id="WP_139466284.1">
    <property type="nucleotide sequence ID" value="NZ_VDHJ01000014.1"/>
</dbReference>
<dbReference type="Pfam" id="PF03235">
    <property type="entry name" value="GmrSD_N"/>
    <property type="match status" value="1"/>
</dbReference>
<feature type="domain" description="GmrSD restriction endonucleases C-terminal" evidence="2">
    <location>
        <begin position="407"/>
        <end position="547"/>
    </location>
</feature>
<comment type="caution">
    <text evidence="3">The sequence shown here is derived from an EMBL/GenBank/DDBJ whole genome shotgun (WGS) entry which is preliminary data.</text>
</comment>
<dbReference type="AlphaFoldDB" id="A0A5C4U2K0"/>
<dbReference type="Pfam" id="PF07510">
    <property type="entry name" value="GmrSD_C"/>
    <property type="match status" value="1"/>
</dbReference>
<evidence type="ECO:0000259" key="2">
    <source>
        <dbReference type="Pfam" id="PF07510"/>
    </source>
</evidence>
<evidence type="ECO:0000313" key="3">
    <source>
        <dbReference type="EMBL" id="TNL95593.1"/>
    </source>
</evidence>
<dbReference type="PANTHER" id="PTHR35149">
    <property type="entry name" value="SLL5132 PROTEIN"/>
    <property type="match status" value="1"/>
</dbReference>
<accession>A0A5C4U2K0</accession>
<proteinExistence type="predicted"/>
<name>A0A5C4U2K0_9CORY</name>
<gene>
    <name evidence="3" type="ORF">FHE74_09545</name>
</gene>
<organism evidence="3 4">
    <name type="scientific">Corynebacterium tapiri</name>
    <dbReference type="NCBI Taxonomy" id="1448266"/>
    <lineage>
        <taxon>Bacteria</taxon>
        <taxon>Bacillati</taxon>
        <taxon>Actinomycetota</taxon>
        <taxon>Actinomycetes</taxon>
        <taxon>Mycobacteriales</taxon>
        <taxon>Corynebacteriaceae</taxon>
        <taxon>Corynebacterium</taxon>
    </lineage>
</organism>
<dbReference type="InterPro" id="IPR011089">
    <property type="entry name" value="GmrSD_C"/>
</dbReference>
<dbReference type="EMBL" id="VDHJ01000014">
    <property type="protein sequence ID" value="TNL95593.1"/>
    <property type="molecule type" value="Genomic_DNA"/>
</dbReference>
<dbReference type="InterPro" id="IPR004919">
    <property type="entry name" value="GmrSD_N"/>
</dbReference>